<name>A0A6B0RZC8_9CETA</name>
<evidence type="ECO:0000313" key="3">
    <source>
        <dbReference type="Proteomes" id="UP000322234"/>
    </source>
</evidence>
<comment type="caution">
    <text evidence="2">The sequence shown here is derived from an EMBL/GenBank/DDBJ whole genome shotgun (WGS) entry which is preliminary data.</text>
</comment>
<organism evidence="2 3">
    <name type="scientific">Bos mutus</name>
    <name type="common">wild yak</name>
    <dbReference type="NCBI Taxonomy" id="72004"/>
    <lineage>
        <taxon>Eukaryota</taxon>
        <taxon>Metazoa</taxon>
        <taxon>Chordata</taxon>
        <taxon>Craniata</taxon>
        <taxon>Vertebrata</taxon>
        <taxon>Euteleostomi</taxon>
        <taxon>Mammalia</taxon>
        <taxon>Eutheria</taxon>
        <taxon>Laurasiatheria</taxon>
        <taxon>Artiodactyla</taxon>
        <taxon>Ruminantia</taxon>
        <taxon>Pecora</taxon>
        <taxon>Bovidae</taxon>
        <taxon>Bovinae</taxon>
        <taxon>Bos</taxon>
    </lineage>
</organism>
<dbReference type="AlphaFoldDB" id="A0A6B0RZC8"/>
<evidence type="ECO:0000313" key="2">
    <source>
        <dbReference type="EMBL" id="MXQ94982.1"/>
    </source>
</evidence>
<keyword evidence="1" id="KW-1133">Transmembrane helix</keyword>
<feature type="transmembrane region" description="Helical" evidence="1">
    <location>
        <begin position="26"/>
        <end position="47"/>
    </location>
</feature>
<keyword evidence="1" id="KW-0812">Transmembrane</keyword>
<gene>
    <name evidence="2" type="ORF">E5288_WYG019236</name>
</gene>
<keyword evidence="1" id="KW-0472">Membrane</keyword>
<keyword evidence="3" id="KW-1185">Reference proteome</keyword>
<dbReference type="Proteomes" id="UP000322234">
    <property type="component" value="Unassembled WGS sequence"/>
</dbReference>
<accession>A0A6B0RZC8</accession>
<sequence length="107" mass="12117">MPIVTKQDIQIALFHSSNPVLLKHPVIATGILCLISWSTKYTFKFYFKMCSLVRRYRTEHKTEFFISKLGPAAMTLFSFQKLDLGLILSLAVTQRSPGMKTATAGQF</sequence>
<reference evidence="2" key="1">
    <citation type="submission" date="2019-10" db="EMBL/GenBank/DDBJ databases">
        <title>The sequence and de novo assembly of the wild yak genome.</title>
        <authorList>
            <person name="Liu Y."/>
        </authorList>
    </citation>
    <scope>NUCLEOTIDE SEQUENCE [LARGE SCALE GENOMIC DNA]</scope>
    <source>
        <strain evidence="2">WY2019</strain>
    </source>
</reference>
<protein>
    <submittedName>
        <fullName evidence="2">Uncharacterized protein</fullName>
    </submittedName>
</protein>
<dbReference type="EMBL" id="VBQZ03000124">
    <property type="protein sequence ID" value="MXQ94982.1"/>
    <property type="molecule type" value="Genomic_DNA"/>
</dbReference>
<evidence type="ECO:0000256" key="1">
    <source>
        <dbReference type="SAM" id="Phobius"/>
    </source>
</evidence>
<proteinExistence type="predicted"/>